<keyword evidence="3" id="KW-1185">Reference proteome</keyword>
<dbReference type="Gramene" id="OMO70028">
    <property type="protein sequence ID" value="OMO70028"/>
    <property type="gene ID" value="CCACVL1_19137"/>
</dbReference>
<evidence type="ECO:0000313" key="3">
    <source>
        <dbReference type="Proteomes" id="UP000188268"/>
    </source>
</evidence>
<gene>
    <name evidence="2" type="ORF">CCACVL1_19137</name>
</gene>
<name>A0A1R3HI94_COCAP</name>
<proteinExistence type="predicted"/>
<accession>A0A1R3HI94</accession>
<reference evidence="2 3" key="1">
    <citation type="submission" date="2013-09" db="EMBL/GenBank/DDBJ databases">
        <title>Corchorus capsularis genome sequencing.</title>
        <authorList>
            <person name="Alam M."/>
            <person name="Haque M.S."/>
            <person name="Islam M.S."/>
            <person name="Emdad E.M."/>
            <person name="Islam M.M."/>
            <person name="Ahmed B."/>
            <person name="Halim A."/>
            <person name="Hossen Q.M.M."/>
            <person name="Hossain M.Z."/>
            <person name="Ahmed R."/>
            <person name="Khan M.M."/>
            <person name="Islam R."/>
            <person name="Rashid M.M."/>
            <person name="Khan S.A."/>
            <person name="Rahman M.S."/>
            <person name="Alam M."/>
        </authorList>
    </citation>
    <scope>NUCLEOTIDE SEQUENCE [LARGE SCALE GENOMIC DNA]</scope>
    <source>
        <strain evidence="3">cv. CVL-1</strain>
        <tissue evidence="2">Whole seedling</tissue>
    </source>
</reference>
<protein>
    <submittedName>
        <fullName evidence="2">Claudin-16</fullName>
    </submittedName>
</protein>
<organism evidence="2 3">
    <name type="scientific">Corchorus capsularis</name>
    <name type="common">Jute</name>
    <dbReference type="NCBI Taxonomy" id="210143"/>
    <lineage>
        <taxon>Eukaryota</taxon>
        <taxon>Viridiplantae</taxon>
        <taxon>Streptophyta</taxon>
        <taxon>Embryophyta</taxon>
        <taxon>Tracheophyta</taxon>
        <taxon>Spermatophyta</taxon>
        <taxon>Magnoliopsida</taxon>
        <taxon>eudicotyledons</taxon>
        <taxon>Gunneridae</taxon>
        <taxon>Pentapetalae</taxon>
        <taxon>rosids</taxon>
        <taxon>malvids</taxon>
        <taxon>Malvales</taxon>
        <taxon>Malvaceae</taxon>
        <taxon>Grewioideae</taxon>
        <taxon>Apeibeae</taxon>
        <taxon>Corchorus</taxon>
    </lineage>
</organism>
<dbReference type="AlphaFoldDB" id="A0A1R3HI94"/>
<dbReference type="EMBL" id="AWWV01011874">
    <property type="protein sequence ID" value="OMO70028.1"/>
    <property type="molecule type" value="Genomic_DNA"/>
</dbReference>
<comment type="caution">
    <text evidence="2">The sequence shown here is derived from an EMBL/GenBank/DDBJ whole genome shotgun (WGS) entry which is preliminary data.</text>
</comment>
<feature type="compositionally biased region" description="Low complexity" evidence="1">
    <location>
        <begin position="58"/>
        <end position="67"/>
    </location>
</feature>
<dbReference type="Proteomes" id="UP000188268">
    <property type="component" value="Unassembled WGS sequence"/>
</dbReference>
<feature type="region of interest" description="Disordered" evidence="1">
    <location>
        <begin position="58"/>
        <end position="84"/>
    </location>
</feature>
<evidence type="ECO:0000313" key="2">
    <source>
        <dbReference type="EMBL" id="OMO70028.1"/>
    </source>
</evidence>
<evidence type="ECO:0000256" key="1">
    <source>
        <dbReference type="SAM" id="MobiDB-lite"/>
    </source>
</evidence>
<sequence>MGHKNQQINVEKGVNNINGAKKGAATVFPARRTLVKKRMLDQMAHCIASCFDPGPCCCSSPSQSTNSVTNCSSPEVVPPPKTSK</sequence>